<dbReference type="GO" id="GO:0015935">
    <property type="term" value="C:small ribosomal subunit"/>
    <property type="evidence" value="ECO:0007669"/>
    <property type="project" value="TreeGrafter"/>
</dbReference>
<dbReference type="GO" id="GO:0006412">
    <property type="term" value="P:translation"/>
    <property type="evidence" value="ECO:0007669"/>
    <property type="project" value="UniProtKB-UniRule"/>
</dbReference>
<comment type="similarity">
    <text evidence="1 7">Belongs to the bacterial ribosomal protein bS20 family.</text>
</comment>
<dbReference type="NCBIfam" id="TIGR00029">
    <property type="entry name" value="S20"/>
    <property type="match status" value="1"/>
</dbReference>
<dbReference type="InterPro" id="IPR036510">
    <property type="entry name" value="Ribosomal_bS20_sf"/>
</dbReference>
<protein>
    <recommendedName>
        <fullName evidence="6 7">Small ribosomal subunit protein bS20</fullName>
    </recommendedName>
</protein>
<dbReference type="GO" id="GO:0005829">
    <property type="term" value="C:cytosol"/>
    <property type="evidence" value="ECO:0007669"/>
    <property type="project" value="TreeGrafter"/>
</dbReference>
<dbReference type="Gene3D" id="1.20.58.110">
    <property type="entry name" value="Ribosomal protein S20"/>
    <property type="match status" value="1"/>
</dbReference>
<evidence type="ECO:0000256" key="2">
    <source>
        <dbReference type="ARBA" id="ARBA00022730"/>
    </source>
</evidence>
<sequence>MPITTSAKKALRQNKKKRAHNLRYINRIKALAKEIKKLVATKKFKEATEILPKFHKALDKAVKENVIKKNTASRKKSRITLAINKVK</sequence>
<proteinExistence type="inferred from homology"/>
<dbReference type="GO" id="GO:0003735">
    <property type="term" value="F:structural constituent of ribosome"/>
    <property type="evidence" value="ECO:0007669"/>
    <property type="project" value="InterPro"/>
</dbReference>
<dbReference type="PANTHER" id="PTHR33398">
    <property type="entry name" value="30S RIBOSOMAL PROTEIN S20"/>
    <property type="match status" value="1"/>
</dbReference>
<evidence type="ECO:0000256" key="6">
    <source>
        <dbReference type="ARBA" id="ARBA00035136"/>
    </source>
</evidence>
<keyword evidence="2 7" id="KW-0699">rRNA-binding</keyword>
<comment type="caution">
    <text evidence="8">The sequence shown here is derived from an EMBL/GenBank/DDBJ whole genome shotgun (WGS) entry which is preliminary data.</text>
</comment>
<accession>A0A1F5C6Q9</accession>
<reference evidence="8 9" key="1">
    <citation type="journal article" date="2016" name="Nat. Commun.">
        <title>Thousands of microbial genomes shed light on interconnected biogeochemical processes in an aquifer system.</title>
        <authorList>
            <person name="Anantharaman K."/>
            <person name="Brown C.T."/>
            <person name="Hug L.A."/>
            <person name="Sharon I."/>
            <person name="Castelle C.J."/>
            <person name="Probst A.J."/>
            <person name="Thomas B.C."/>
            <person name="Singh A."/>
            <person name="Wilkins M.J."/>
            <person name="Karaoz U."/>
            <person name="Brodie E.L."/>
            <person name="Williams K.H."/>
            <person name="Hubbard S.S."/>
            <person name="Banfield J.F."/>
        </authorList>
    </citation>
    <scope>NUCLEOTIDE SEQUENCE [LARGE SCALE GENOMIC DNA]</scope>
</reference>
<dbReference type="AlphaFoldDB" id="A0A1F5C6Q9"/>
<evidence type="ECO:0000256" key="1">
    <source>
        <dbReference type="ARBA" id="ARBA00007634"/>
    </source>
</evidence>
<dbReference type="Pfam" id="PF01649">
    <property type="entry name" value="Ribosomal_S20p"/>
    <property type="match status" value="1"/>
</dbReference>
<dbReference type="EMBL" id="MEYQ01000041">
    <property type="protein sequence ID" value="OGD38543.1"/>
    <property type="molecule type" value="Genomic_DNA"/>
</dbReference>
<organism evidence="8 9">
    <name type="scientific">Candidatus Azambacteria bacterium RIFCSPLOWO2_01_FULL_37_9</name>
    <dbReference type="NCBI Taxonomy" id="1797297"/>
    <lineage>
        <taxon>Bacteria</taxon>
        <taxon>Candidatus Azamiibacteriota</taxon>
    </lineage>
</organism>
<dbReference type="HAMAP" id="MF_00500">
    <property type="entry name" value="Ribosomal_bS20"/>
    <property type="match status" value="1"/>
</dbReference>
<evidence type="ECO:0000313" key="8">
    <source>
        <dbReference type="EMBL" id="OGD38543.1"/>
    </source>
</evidence>
<dbReference type="Proteomes" id="UP000177947">
    <property type="component" value="Unassembled WGS sequence"/>
</dbReference>
<dbReference type="PANTHER" id="PTHR33398:SF1">
    <property type="entry name" value="SMALL RIBOSOMAL SUBUNIT PROTEIN BS20C"/>
    <property type="match status" value="1"/>
</dbReference>
<evidence type="ECO:0000256" key="7">
    <source>
        <dbReference type="HAMAP-Rule" id="MF_00500"/>
    </source>
</evidence>
<evidence type="ECO:0000256" key="3">
    <source>
        <dbReference type="ARBA" id="ARBA00022884"/>
    </source>
</evidence>
<evidence type="ECO:0000256" key="4">
    <source>
        <dbReference type="ARBA" id="ARBA00022980"/>
    </source>
</evidence>
<dbReference type="InterPro" id="IPR002583">
    <property type="entry name" value="Ribosomal_bS20"/>
</dbReference>
<dbReference type="GO" id="GO:0070181">
    <property type="term" value="F:small ribosomal subunit rRNA binding"/>
    <property type="evidence" value="ECO:0007669"/>
    <property type="project" value="TreeGrafter"/>
</dbReference>
<keyword evidence="4 7" id="KW-0689">Ribosomal protein</keyword>
<evidence type="ECO:0000256" key="5">
    <source>
        <dbReference type="ARBA" id="ARBA00023274"/>
    </source>
</evidence>
<name>A0A1F5C6Q9_9BACT</name>
<dbReference type="SUPFAM" id="SSF46992">
    <property type="entry name" value="Ribosomal protein S20"/>
    <property type="match status" value="1"/>
</dbReference>
<keyword evidence="3 7" id="KW-0694">RNA-binding</keyword>
<keyword evidence="5 7" id="KW-0687">Ribonucleoprotein</keyword>
<evidence type="ECO:0000313" key="9">
    <source>
        <dbReference type="Proteomes" id="UP000177947"/>
    </source>
</evidence>
<gene>
    <name evidence="7" type="primary">rpsT</name>
    <name evidence="8" type="ORF">A2907_00665</name>
</gene>
<comment type="function">
    <text evidence="7">Binds directly to 16S ribosomal RNA.</text>
</comment>